<dbReference type="AlphaFoldDB" id="A0AAW3ZH03"/>
<dbReference type="InterPro" id="IPR003795">
    <property type="entry name" value="DUF192"/>
</dbReference>
<dbReference type="InterPro" id="IPR038695">
    <property type="entry name" value="Saro_0823-like_sf"/>
</dbReference>
<protein>
    <submittedName>
        <fullName evidence="2">DUF192 domain-containing protein</fullName>
    </submittedName>
</protein>
<accession>A0AAW3ZH03</accession>
<dbReference type="Gene3D" id="2.60.120.1140">
    <property type="entry name" value="Protein of unknown function DUF192"/>
    <property type="match status" value="1"/>
</dbReference>
<evidence type="ECO:0000313" key="2">
    <source>
        <dbReference type="EMBL" id="MBD8525098.1"/>
    </source>
</evidence>
<name>A0AAW3ZH03_9GAMM</name>
<comment type="caution">
    <text evidence="2">The sequence shown here is derived from an EMBL/GenBank/DDBJ whole genome shotgun (WGS) entry which is preliminary data.</text>
</comment>
<gene>
    <name evidence="2" type="ORF">IFO71_05025</name>
</gene>
<feature type="chain" id="PRO_5043385944" evidence="1">
    <location>
        <begin position="19"/>
        <end position="161"/>
    </location>
</feature>
<evidence type="ECO:0000313" key="3">
    <source>
        <dbReference type="Proteomes" id="UP000613768"/>
    </source>
</evidence>
<proteinExistence type="predicted"/>
<reference evidence="2 3" key="1">
    <citation type="submission" date="2020-09" db="EMBL/GenBank/DDBJ databases">
        <title>Pseudoxanthomonas sp. CAU 1598 isolated from sand of Yaerae Beach.</title>
        <authorList>
            <person name="Kim W."/>
        </authorList>
    </citation>
    <scope>NUCLEOTIDE SEQUENCE [LARGE SCALE GENOMIC DNA]</scope>
    <source>
        <strain evidence="2 3">CAU 1598</strain>
    </source>
</reference>
<sequence length="161" mass="16955">MKALSIVFGFAITATASASTAGDALPKAVIGLGGAHFKVELALDDASRMRGLMFRESMSEDHGMLFVFDRAEPQAFWMRNTRIPLDIIYFGADARVVSISADTPPCKTSQCPSYPSAGAARFVVELNAGTSSRLALTKGSALCIVGESKFAIPSCASGRAN</sequence>
<dbReference type="PANTHER" id="PTHR37953">
    <property type="entry name" value="UPF0127 PROTEIN MJ1496"/>
    <property type="match status" value="1"/>
</dbReference>
<dbReference type="Pfam" id="PF02643">
    <property type="entry name" value="DUF192"/>
    <property type="match status" value="1"/>
</dbReference>
<organism evidence="2 3">
    <name type="scientific">Pseudomarimonas arenosa</name>
    <dbReference type="NCBI Taxonomy" id="2774145"/>
    <lineage>
        <taxon>Bacteria</taxon>
        <taxon>Pseudomonadati</taxon>
        <taxon>Pseudomonadota</taxon>
        <taxon>Gammaproteobacteria</taxon>
        <taxon>Lysobacterales</taxon>
        <taxon>Lysobacteraceae</taxon>
        <taxon>Pseudomarimonas</taxon>
    </lineage>
</organism>
<dbReference type="PANTHER" id="PTHR37953:SF1">
    <property type="entry name" value="UPF0127 PROTEIN MJ1496"/>
    <property type="match status" value="1"/>
</dbReference>
<dbReference type="EMBL" id="JACYTR010000007">
    <property type="protein sequence ID" value="MBD8525098.1"/>
    <property type="molecule type" value="Genomic_DNA"/>
</dbReference>
<dbReference type="RefSeq" id="WP_192028451.1">
    <property type="nucleotide sequence ID" value="NZ_JACYTR010000007.1"/>
</dbReference>
<keyword evidence="1" id="KW-0732">Signal</keyword>
<dbReference type="Proteomes" id="UP000613768">
    <property type="component" value="Unassembled WGS sequence"/>
</dbReference>
<feature type="signal peptide" evidence="1">
    <location>
        <begin position="1"/>
        <end position="18"/>
    </location>
</feature>
<keyword evidence="3" id="KW-1185">Reference proteome</keyword>
<evidence type="ECO:0000256" key="1">
    <source>
        <dbReference type="SAM" id="SignalP"/>
    </source>
</evidence>